<evidence type="ECO:0000313" key="3">
    <source>
        <dbReference type="Proteomes" id="UP000237440"/>
    </source>
</evidence>
<dbReference type="OrthoDB" id="9806974at2"/>
<dbReference type="GO" id="GO:0016616">
    <property type="term" value="F:oxidoreductase activity, acting on the CH-OH group of donors, NAD or NADP as acceptor"/>
    <property type="evidence" value="ECO:0007669"/>
    <property type="project" value="TreeGrafter"/>
</dbReference>
<dbReference type="AlphaFoldDB" id="A0A2S3VW95"/>
<dbReference type="EMBL" id="MUJK01000001">
    <property type="protein sequence ID" value="POF44207.1"/>
    <property type="molecule type" value="Genomic_DNA"/>
</dbReference>
<dbReference type="InterPro" id="IPR036291">
    <property type="entry name" value="NAD(P)-bd_dom_sf"/>
</dbReference>
<dbReference type="PRINTS" id="PR00081">
    <property type="entry name" value="GDHRDH"/>
</dbReference>
<name>A0A2S3VW95_9PSED</name>
<dbReference type="CDD" id="cd05233">
    <property type="entry name" value="SDR_c"/>
    <property type="match status" value="1"/>
</dbReference>
<dbReference type="InterPro" id="IPR002347">
    <property type="entry name" value="SDR_fam"/>
</dbReference>
<dbReference type="RefSeq" id="WP_103393820.1">
    <property type="nucleotide sequence ID" value="NZ_MUJK01000001.1"/>
</dbReference>
<dbReference type="Pfam" id="PF13561">
    <property type="entry name" value="adh_short_C2"/>
    <property type="match status" value="1"/>
</dbReference>
<organism evidence="2 3">
    <name type="scientific">Pseudomonas laurylsulfativorans</name>
    <dbReference type="NCBI Taxonomy" id="1943631"/>
    <lineage>
        <taxon>Bacteria</taxon>
        <taxon>Pseudomonadati</taxon>
        <taxon>Pseudomonadota</taxon>
        <taxon>Gammaproteobacteria</taxon>
        <taxon>Pseudomonadales</taxon>
        <taxon>Pseudomonadaceae</taxon>
        <taxon>Pseudomonas</taxon>
    </lineage>
</organism>
<dbReference type="NCBIfam" id="NF005559">
    <property type="entry name" value="PRK07231.1"/>
    <property type="match status" value="1"/>
</dbReference>
<sequence length="265" mass="28519">MRFNNKIAIVTGSSSGNGRAIALALAAEGAHLVCSDLSKSARPEGFEKDLHIDTDDLICQNGGEAIFVKADVSKYADMDNLVQEAVRRFGRLDIMINNAGVAVELKTIVEETEADYDLTMNVNTKGTWLGCKFAITQMMKQEVSDTGTRGKIVNISSIGGLVGLAQEASYCASKGAVNNLTRQLAVDFAQHKINVNAVCPGFLATAMVRQELDNPEIKTLLENLTPWPRIGNVEDVSKAVTFLASEDAQWMTGSLLTVDGAYTAQ</sequence>
<dbReference type="SUPFAM" id="SSF51735">
    <property type="entry name" value="NAD(P)-binding Rossmann-fold domains"/>
    <property type="match status" value="1"/>
</dbReference>
<reference evidence="3" key="1">
    <citation type="submission" date="2017-02" db="EMBL/GenBank/DDBJ databases">
        <authorList>
            <person name="Furmanczyk E.M."/>
        </authorList>
    </citation>
    <scope>NUCLEOTIDE SEQUENCE [LARGE SCALE GENOMIC DNA]</scope>
    <source>
        <strain evidence="3">AP3_22</strain>
    </source>
</reference>
<comment type="caution">
    <text evidence="2">The sequence shown here is derived from an EMBL/GenBank/DDBJ whole genome shotgun (WGS) entry which is preliminary data.</text>
</comment>
<dbReference type="FunFam" id="3.40.50.720:FF:000084">
    <property type="entry name" value="Short-chain dehydrogenase reductase"/>
    <property type="match status" value="1"/>
</dbReference>
<dbReference type="PROSITE" id="PS00061">
    <property type="entry name" value="ADH_SHORT"/>
    <property type="match status" value="1"/>
</dbReference>
<evidence type="ECO:0000313" key="2">
    <source>
        <dbReference type="EMBL" id="POF44207.1"/>
    </source>
</evidence>
<proteinExistence type="inferred from homology"/>
<dbReference type="PANTHER" id="PTHR42760:SF124">
    <property type="entry name" value="SHORT-CHAIN DEHYDROGENASE_REDUCTASE"/>
    <property type="match status" value="1"/>
</dbReference>
<accession>A0A2S3VW95</accession>
<keyword evidence="3" id="KW-1185">Reference proteome</keyword>
<gene>
    <name evidence="2" type="ORF">B0D71_05295</name>
</gene>
<comment type="similarity">
    <text evidence="1">Belongs to the short-chain dehydrogenases/reductases (SDR) family.</text>
</comment>
<dbReference type="InterPro" id="IPR020904">
    <property type="entry name" value="Sc_DH/Rdtase_CS"/>
</dbReference>
<protein>
    <submittedName>
        <fullName evidence="2">Short-chain dehydrogenase</fullName>
    </submittedName>
</protein>
<dbReference type="Proteomes" id="UP000237440">
    <property type="component" value="Unassembled WGS sequence"/>
</dbReference>
<dbReference type="PRINTS" id="PR00080">
    <property type="entry name" value="SDRFAMILY"/>
</dbReference>
<dbReference type="PANTHER" id="PTHR42760">
    <property type="entry name" value="SHORT-CHAIN DEHYDROGENASES/REDUCTASES FAMILY MEMBER"/>
    <property type="match status" value="1"/>
</dbReference>
<dbReference type="Gene3D" id="3.40.50.720">
    <property type="entry name" value="NAD(P)-binding Rossmann-like Domain"/>
    <property type="match status" value="1"/>
</dbReference>
<evidence type="ECO:0000256" key="1">
    <source>
        <dbReference type="ARBA" id="ARBA00006484"/>
    </source>
</evidence>